<dbReference type="EMBL" id="CP034669">
    <property type="protein sequence ID" value="QAT82146.1"/>
    <property type="molecule type" value="Genomic_DNA"/>
</dbReference>
<name>A0A410RJU9_CORCK</name>
<accession>A0A410RJU9</accession>
<sequence length="313" mass="33146">MGACLRLNTSLVERMPVLGIDGILPTPMSTSVALPSAFSLPAGAGFLALVEWIFSLVARERMTAQERAIIEQVRELSGTFGAYVLEAENREDLITRIDAVLGDPRFHAAQQGVGEGDAVGAFPEMAGGFEQVLEEESPDAMVQTLGSASAPFIRDFHRNLAETFRCLGLLLEDMPSDAKASLSLEAAAALNDGGDPLAFISAPDVPVRVAEALLASMRLNALLLALVAVLFKQGEAEPWLKLAISELLASSSKSGLALTAAMSGAEVSAELLPMDERLDLTGLEQHSKAVQTAYARFNMAAERSGEPVYPSSS</sequence>
<evidence type="ECO:0000313" key="1">
    <source>
        <dbReference type="EMBL" id="QAT82146.1"/>
    </source>
</evidence>
<dbReference type="AlphaFoldDB" id="A0A410RJU9"/>
<dbReference type="Proteomes" id="UP000288758">
    <property type="component" value="Chromosome"/>
</dbReference>
<proteinExistence type="predicted"/>
<organism evidence="1 2">
    <name type="scientific">Corallococcus coralloides</name>
    <name type="common">Myxococcus coralloides</name>
    <dbReference type="NCBI Taxonomy" id="184914"/>
    <lineage>
        <taxon>Bacteria</taxon>
        <taxon>Pseudomonadati</taxon>
        <taxon>Myxococcota</taxon>
        <taxon>Myxococcia</taxon>
        <taxon>Myxococcales</taxon>
        <taxon>Cystobacterineae</taxon>
        <taxon>Myxococcaceae</taxon>
        <taxon>Corallococcus</taxon>
    </lineage>
</organism>
<gene>
    <name evidence="1" type="ORF">EJ065_0539</name>
</gene>
<protein>
    <submittedName>
        <fullName evidence="1">Uncharacterized protein</fullName>
    </submittedName>
</protein>
<evidence type="ECO:0000313" key="2">
    <source>
        <dbReference type="Proteomes" id="UP000288758"/>
    </source>
</evidence>
<reference evidence="1 2" key="1">
    <citation type="submission" date="2018-12" db="EMBL/GenBank/DDBJ databases">
        <title>Complete Genome Sequence of the Corallopyronin A producing Myxobacterium Corallococcus coralloides B035.</title>
        <authorList>
            <person name="Bouhired S.M."/>
            <person name="Rupp O."/>
            <person name="Blom J."/>
            <person name="Schaeberle T.F."/>
            <person name="Kehraus S."/>
            <person name="Schiefer A."/>
            <person name="Pfarr K."/>
            <person name="Goesmann A."/>
            <person name="Hoerauf A."/>
            <person name="Koenig G.M."/>
        </authorList>
    </citation>
    <scope>NUCLEOTIDE SEQUENCE [LARGE SCALE GENOMIC DNA]</scope>
    <source>
        <strain evidence="1 2">B035</strain>
    </source>
</reference>